<proteinExistence type="predicted"/>
<keyword evidence="2" id="KW-1185">Reference proteome</keyword>
<gene>
    <name evidence="1" type="ORF">MRB53_034785</name>
</gene>
<evidence type="ECO:0000313" key="2">
    <source>
        <dbReference type="Proteomes" id="UP001234297"/>
    </source>
</evidence>
<dbReference type="EMBL" id="CM056820">
    <property type="protein sequence ID" value="KAJ8615413.1"/>
    <property type="molecule type" value="Genomic_DNA"/>
</dbReference>
<dbReference type="Proteomes" id="UP001234297">
    <property type="component" value="Chromosome 12"/>
</dbReference>
<name>A0ACC2K2S4_PERAE</name>
<organism evidence="1 2">
    <name type="scientific">Persea americana</name>
    <name type="common">Avocado</name>
    <dbReference type="NCBI Taxonomy" id="3435"/>
    <lineage>
        <taxon>Eukaryota</taxon>
        <taxon>Viridiplantae</taxon>
        <taxon>Streptophyta</taxon>
        <taxon>Embryophyta</taxon>
        <taxon>Tracheophyta</taxon>
        <taxon>Spermatophyta</taxon>
        <taxon>Magnoliopsida</taxon>
        <taxon>Magnoliidae</taxon>
        <taxon>Laurales</taxon>
        <taxon>Lauraceae</taxon>
        <taxon>Persea</taxon>
    </lineage>
</organism>
<accession>A0ACC2K2S4</accession>
<sequence>MQDHCFEICLFSSYYEGQMFELTPSNWVPHFDPTKYHQVGNLIHSKGCGFLENLVEWKRHRSKFELGKQPHSQ</sequence>
<evidence type="ECO:0000313" key="1">
    <source>
        <dbReference type="EMBL" id="KAJ8615413.1"/>
    </source>
</evidence>
<comment type="caution">
    <text evidence="1">The sequence shown here is derived from an EMBL/GenBank/DDBJ whole genome shotgun (WGS) entry which is preliminary data.</text>
</comment>
<protein>
    <submittedName>
        <fullName evidence="1">Uncharacterized protein</fullName>
    </submittedName>
</protein>
<reference evidence="1 2" key="1">
    <citation type="journal article" date="2022" name="Hortic Res">
        <title>A haplotype resolved chromosomal level avocado genome allows analysis of novel avocado genes.</title>
        <authorList>
            <person name="Nath O."/>
            <person name="Fletcher S.J."/>
            <person name="Hayward A."/>
            <person name="Shaw L.M."/>
            <person name="Masouleh A.K."/>
            <person name="Furtado A."/>
            <person name="Henry R.J."/>
            <person name="Mitter N."/>
        </authorList>
    </citation>
    <scope>NUCLEOTIDE SEQUENCE [LARGE SCALE GENOMIC DNA]</scope>
    <source>
        <strain evidence="2">cv. Hass</strain>
    </source>
</reference>